<dbReference type="InParanoid" id="Q7URG6"/>
<dbReference type="Proteomes" id="UP000001025">
    <property type="component" value="Chromosome"/>
</dbReference>
<dbReference type="KEGG" id="rba:RB5676"/>
<organism evidence="1 2">
    <name type="scientific">Rhodopirellula baltica (strain DSM 10527 / NCIMB 13988 / SH1)</name>
    <dbReference type="NCBI Taxonomy" id="243090"/>
    <lineage>
        <taxon>Bacteria</taxon>
        <taxon>Pseudomonadati</taxon>
        <taxon>Planctomycetota</taxon>
        <taxon>Planctomycetia</taxon>
        <taxon>Pirellulales</taxon>
        <taxon>Pirellulaceae</taxon>
        <taxon>Rhodopirellula</taxon>
    </lineage>
</organism>
<dbReference type="EMBL" id="BX294142">
    <property type="protein sequence ID" value="CAD74372.1"/>
    <property type="molecule type" value="Genomic_DNA"/>
</dbReference>
<dbReference type="EnsemblBacteria" id="CAD74372">
    <property type="protein sequence ID" value="CAD74372"/>
    <property type="gene ID" value="RB5676"/>
</dbReference>
<dbReference type="HOGENOM" id="CLU_3172538_0_0_0"/>
<name>Q7URG6_RHOBA</name>
<accession>Q7URG6</accession>
<reference evidence="1 2" key="1">
    <citation type="journal article" date="2003" name="Proc. Natl. Acad. Sci. U.S.A.">
        <title>Complete genome sequence of the marine planctomycete Pirellula sp. strain 1.</title>
        <authorList>
            <person name="Gloeckner F.O."/>
            <person name="Kube M."/>
            <person name="Bauer M."/>
            <person name="Teeling H."/>
            <person name="Lombardot T."/>
            <person name="Ludwig W."/>
            <person name="Gade D."/>
            <person name="Beck A."/>
            <person name="Borzym K."/>
            <person name="Heitmann K."/>
            <person name="Rabus R."/>
            <person name="Schlesner H."/>
            <person name="Amann R."/>
            <person name="Reinhardt R."/>
        </authorList>
    </citation>
    <scope>NUCLEOTIDE SEQUENCE [LARGE SCALE GENOMIC DNA]</scope>
    <source>
        <strain evidence="2">DSM 10527 / NCIMB 13988 / SH1</strain>
    </source>
</reference>
<sequence length="47" mass="5174">MKTQVPFGRGIRLVRCTQRAVPAEGICLVLLNRSLSTQLPVLDPGLR</sequence>
<proteinExistence type="predicted"/>
<evidence type="ECO:0000313" key="1">
    <source>
        <dbReference type="EMBL" id="CAD74372.1"/>
    </source>
</evidence>
<keyword evidence="2" id="KW-1185">Reference proteome</keyword>
<evidence type="ECO:0000313" key="2">
    <source>
        <dbReference type="Proteomes" id="UP000001025"/>
    </source>
</evidence>
<gene>
    <name evidence="1" type="ordered locus">RB5676</name>
</gene>
<protein>
    <submittedName>
        <fullName evidence="1">Uncharacterized protein</fullName>
    </submittedName>
</protein>
<dbReference type="STRING" id="243090.RB5676"/>
<dbReference type="AlphaFoldDB" id="Q7URG6"/>